<organism evidence="1 2">
    <name type="scientific">Sporocytophaga myxococcoides</name>
    <dbReference type="NCBI Taxonomy" id="153721"/>
    <lineage>
        <taxon>Bacteria</taxon>
        <taxon>Pseudomonadati</taxon>
        <taxon>Bacteroidota</taxon>
        <taxon>Cytophagia</taxon>
        <taxon>Cytophagales</taxon>
        <taxon>Cytophagaceae</taxon>
        <taxon>Sporocytophaga</taxon>
    </lineage>
</organism>
<name>A0A098LMP9_9BACT</name>
<protein>
    <submittedName>
        <fullName evidence="1">Uncharacterized protein</fullName>
    </submittedName>
</protein>
<accession>A0A098LMP9</accession>
<reference evidence="1 2" key="1">
    <citation type="submission" date="2014-09" db="EMBL/GenBank/DDBJ databases">
        <title>Sporocytophaga myxococcoides PG-01 genome sequencing.</title>
        <authorList>
            <person name="Liu L."/>
            <person name="Gao P.J."/>
            <person name="Chen G.J."/>
            <person name="Wang L.S."/>
        </authorList>
    </citation>
    <scope>NUCLEOTIDE SEQUENCE [LARGE SCALE GENOMIC DNA]</scope>
    <source>
        <strain evidence="1 2">PG-01</strain>
    </source>
</reference>
<gene>
    <name evidence="1" type="ORF">MYP_4995</name>
</gene>
<proteinExistence type="predicted"/>
<evidence type="ECO:0000313" key="1">
    <source>
        <dbReference type="EMBL" id="GAL87764.1"/>
    </source>
</evidence>
<dbReference type="STRING" id="153721.MYP_4995"/>
<evidence type="ECO:0000313" key="2">
    <source>
        <dbReference type="Proteomes" id="UP000030185"/>
    </source>
</evidence>
<dbReference type="AlphaFoldDB" id="A0A098LMP9"/>
<keyword evidence="2" id="KW-1185">Reference proteome</keyword>
<sequence>MLHNNHNKEMLIIEKNIKQEKDIIKAEEAEKKEAYLSPLQIKVALFKRRYNI</sequence>
<dbReference type="Proteomes" id="UP000030185">
    <property type="component" value="Unassembled WGS sequence"/>
</dbReference>
<comment type="caution">
    <text evidence="1">The sequence shown here is derived from an EMBL/GenBank/DDBJ whole genome shotgun (WGS) entry which is preliminary data.</text>
</comment>
<dbReference type="EMBL" id="BBLT01000016">
    <property type="protein sequence ID" value="GAL87764.1"/>
    <property type="molecule type" value="Genomic_DNA"/>
</dbReference>